<organism evidence="1 2">
    <name type="scientific">Pseudotabrizicola algicola</name>
    <dbReference type="NCBI Taxonomy" id="2709381"/>
    <lineage>
        <taxon>Bacteria</taxon>
        <taxon>Pseudomonadati</taxon>
        <taxon>Pseudomonadota</taxon>
        <taxon>Alphaproteobacteria</taxon>
        <taxon>Rhodobacterales</taxon>
        <taxon>Paracoccaceae</taxon>
        <taxon>Pseudotabrizicola</taxon>
    </lineage>
</organism>
<name>A0A6B3RQ48_9RHOB</name>
<gene>
    <name evidence="1" type="ORF">G3572_03120</name>
</gene>
<reference evidence="1 2" key="1">
    <citation type="submission" date="2020-02" db="EMBL/GenBank/DDBJ databases">
        <title>Rhodobacter algicola sp. nov., isolated from microalga culture.</title>
        <authorList>
            <person name="Park C.-Y."/>
        </authorList>
    </citation>
    <scope>NUCLEOTIDE SEQUENCE [LARGE SCALE GENOMIC DNA]</scope>
    <source>
        <strain evidence="1 2">ETT8</strain>
    </source>
</reference>
<dbReference type="EMBL" id="JAAIKE010000001">
    <property type="protein sequence ID" value="NEX45182.1"/>
    <property type="molecule type" value="Genomic_DNA"/>
</dbReference>
<evidence type="ECO:0000313" key="2">
    <source>
        <dbReference type="Proteomes" id="UP000481421"/>
    </source>
</evidence>
<protein>
    <submittedName>
        <fullName evidence="1">Uncharacterized protein</fullName>
    </submittedName>
</protein>
<proteinExistence type="predicted"/>
<comment type="caution">
    <text evidence="1">The sequence shown here is derived from an EMBL/GenBank/DDBJ whole genome shotgun (WGS) entry which is preliminary data.</text>
</comment>
<dbReference type="RefSeq" id="WP_164609193.1">
    <property type="nucleotide sequence ID" value="NZ_JAAIKE010000001.1"/>
</dbReference>
<accession>A0A6B3RQ48</accession>
<keyword evidence="2" id="KW-1185">Reference proteome</keyword>
<evidence type="ECO:0000313" key="1">
    <source>
        <dbReference type="EMBL" id="NEX45182.1"/>
    </source>
</evidence>
<sequence>MAVTVFAFPPVRFSAHTPWIERAPVNVSRSFFTGARMVSAAQRPRRETELVVAGLSGDRDGAGYMENLRILLKGGVGLVRLTSRPVNWWLDDVRLRARRQSELVDWTVPDDPSVEWLAGDPVPWLSGRVIYATAITDAAGFPALAITNAPALTVIARPGDLVTLFSPISAESGTTARVMTTARTDDAGAAEIRLMSALSGSGRVNIGTTETAVFEMVSMSDAAQPTKGNWSYNLSFSEVFEDEVPGGFVEVDPWR</sequence>
<dbReference type="AlphaFoldDB" id="A0A6B3RQ48"/>
<dbReference type="Proteomes" id="UP000481421">
    <property type="component" value="Unassembled WGS sequence"/>
</dbReference>